<dbReference type="AlphaFoldDB" id="A0A1G5R0I1"/>
<dbReference type="EMBL" id="FMWD01000015">
    <property type="protein sequence ID" value="SCZ67605.1"/>
    <property type="molecule type" value="Genomic_DNA"/>
</dbReference>
<dbReference type="PROSITE" id="PS50005">
    <property type="entry name" value="TPR"/>
    <property type="match status" value="1"/>
</dbReference>
<organism evidence="3 4">
    <name type="scientific">Thiohalomonas denitrificans</name>
    <dbReference type="NCBI Taxonomy" id="415747"/>
    <lineage>
        <taxon>Bacteria</taxon>
        <taxon>Pseudomonadati</taxon>
        <taxon>Pseudomonadota</taxon>
        <taxon>Gammaproteobacteria</taxon>
        <taxon>Thiohalomonadales</taxon>
        <taxon>Thiohalomonadaceae</taxon>
        <taxon>Thiohalomonas</taxon>
    </lineage>
</organism>
<feature type="signal peptide" evidence="2">
    <location>
        <begin position="1"/>
        <end position="24"/>
    </location>
</feature>
<dbReference type="InterPro" id="IPR011990">
    <property type="entry name" value="TPR-like_helical_dom_sf"/>
</dbReference>
<evidence type="ECO:0000313" key="3">
    <source>
        <dbReference type="EMBL" id="SCZ67605.1"/>
    </source>
</evidence>
<keyword evidence="1" id="KW-0802">TPR repeat</keyword>
<dbReference type="SUPFAM" id="SSF48452">
    <property type="entry name" value="TPR-like"/>
    <property type="match status" value="2"/>
</dbReference>
<dbReference type="PANTHER" id="PTHR45588:SF1">
    <property type="entry name" value="WW DOMAIN-CONTAINING PROTEIN"/>
    <property type="match status" value="1"/>
</dbReference>
<protein>
    <submittedName>
        <fullName evidence="3">Tetratricopeptide repeat-containing protein</fullName>
    </submittedName>
</protein>
<name>A0A1G5R0I1_9GAMM</name>
<evidence type="ECO:0000256" key="2">
    <source>
        <dbReference type="SAM" id="SignalP"/>
    </source>
</evidence>
<proteinExistence type="predicted"/>
<dbReference type="InterPro" id="IPR019734">
    <property type="entry name" value="TPR_rpt"/>
</dbReference>
<feature type="repeat" description="TPR" evidence="1">
    <location>
        <begin position="56"/>
        <end position="89"/>
    </location>
</feature>
<dbReference type="Proteomes" id="UP000199648">
    <property type="component" value="Unassembled WGS sequence"/>
</dbReference>
<sequence>MRMIIFLALGLLGLGIAVSQPSAAQQHAAAGQGDEAPLYDDLGDHHYAITTDVPKAQAYFDQGLRLYYAFNHAESIRAFREAQRLDPRCAMCWWGEALAWGPNINLPMDADAAVAAYDALQGALERREYASERERAFIDALAERYAPEPQEDRSDLDKAYAEAMGRVAARWPDDPEAVVLYGEAIMDLQPWDYWTEDGRPKPGMEEALAGFQRVVDQDPNHPGACHFYIHAVEKLYPERAVPCAERLADLMPGAGHIVHMPSHIYIRVGRYLDAIEQNEHAVHEDETWIADQRPGYGMYTVGYYPHNYDFLAFAASMIGRSEQAIASARKVADLIPPEMYGTPGMDFLQHWSTRPLQMLVRFGRWDEILATDPPAASMPHARALWHYSRGRALVASGEVAAARDQLQALRRIAGDSAIVGMRMEFNKSRDLLAVATHVLAGYVEVAADDLEQAVAEMQAAVRSEDALLYGEPPEWSVPARQDLGRVLLLAGRSAEAERAFRKDLERFRDNGWSLYGLTEALNAQGQAEKAAAVQREFNRVWGTADVSLPLD</sequence>
<evidence type="ECO:0000313" key="4">
    <source>
        <dbReference type="Proteomes" id="UP000199648"/>
    </source>
</evidence>
<reference evidence="3 4" key="1">
    <citation type="submission" date="2016-10" db="EMBL/GenBank/DDBJ databases">
        <authorList>
            <person name="de Groot N.N."/>
        </authorList>
    </citation>
    <scope>NUCLEOTIDE SEQUENCE [LARGE SCALE GENOMIC DNA]</scope>
    <source>
        <strain evidence="3 4">HLD2</strain>
    </source>
</reference>
<dbReference type="STRING" id="415747.SAMN03097708_03173"/>
<gene>
    <name evidence="3" type="ORF">SAMN03097708_03173</name>
</gene>
<feature type="chain" id="PRO_5011643132" evidence="2">
    <location>
        <begin position="25"/>
        <end position="551"/>
    </location>
</feature>
<keyword evidence="4" id="KW-1185">Reference proteome</keyword>
<dbReference type="Gene3D" id="1.25.40.10">
    <property type="entry name" value="Tetratricopeptide repeat domain"/>
    <property type="match status" value="2"/>
</dbReference>
<evidence type="ECO:0000256" key="1">
    <source>
        <dbReference type="PROSITE-ProRule" id="PRU00339"/>
    </source>
</evidence>
<dbReference type="PANTHER" id="PTHR45588">
    <property type="entry name" value="TPR DOMAIN-CONTAINING PROTEIN"/>
    <property type="match status" value="1"/>
</dbReference>
<dbReference type="SMART" id="SM00028">
    <property type="entry name" value="TPR"/>
    <property type="match status" value="3"/>
</dbReference>
<accession>A0A1G5R0I1</accession>
<dbReference type="RefSeq" id="WP_217632024.1">
    <property type="nucleotide sequence ID" value="NZ_FMWD01000015.1"/>
</dbReference>
<keyword evidence="2" id="KW-0732">Signal</keyword>